<protein>
    <submittedName>
        <fullName evidence="7">TetR family transcriptional regulator</fullName>
    </submittedName>
</protein>
<dbReference type="Gene3D" id="1.10.10.60">
    <property type="entry name" value="Homeodomain-like"/>
    <property type="match status" value="1"/>
</dbReference>
<dbReference type="Gene3D" id="1.10.357.10">
    <property type="entry name" value="Tetracycline Repressor, domain 2"/>
    <property type="match status" value="1"/>
</dbReference>
<feature type="DNA-binding region" description="H-T-H motif" evidence="5">
    <location>
        <begin position="49"/>
        <end position="68"/>
    </location>
</feature>
<name>A0A3A4L0R4_9NOCA</name>
<dbReference type="InterPro" id="IPR003012">
    <property type="entry name" value="Tet_transcr_reg_TetR"/>
</dbReference>
<comment type="caution">
    <text evidence="7">The sequence shown here is derived from an EMBL/GenBank/DDBJ whole genome shotgun (WGS) entry which is preliminary data.</text>
</comment>
<evidence type="ECO:0000313" key="7">
    <source>
        <dbReference type="EMBL" id="RJO75367.1"/>
    </source>
</evidence>
<keyword evidence="4" id="KW-0804">Transcription</keyword>
<feature type="domain" description="HTH tetR-type" evidence="6">
    <location>
        <begin position="26"/>
        <end position="86"/>
    </location>
</feature>
<evidence type="ECO:0000256" key="1">
    <source>
        <dbReference type="ARBA" id="ARBA00022491"/>
    </source>
</evidence>
<dbReference type="PANTHER" id="PTHR30055:SF151">
    <property type="entry name" value="TRANSCRIPTIONAL REGULATORY PROTEIN"/>
    <property type="match status" value="1"/>
</dbReference>
<dbReference type="InterPro" id="IPR023772">
    <property type="entry name" value="DNA-bd_HTH_TetR-type_CS"/>
</dbReference>
<dbReference type="PRINTS" id="PR00400">
    <property type="entry name" value="TETREPRESSOR"/>
</dbReference>
<dbReference type="SUPFAM" id="SSF46689">
    <property type="entry name" value="Homeodomain-like"/>
    <property type="match status" value="1"/>
</dbReference>
<sequence>MRENNSRTEVFTSVWSREPRRPRATGLDRDQIVAAAVTLLDRDGLEALSMRKLGAALGAGATSIYWYVPNKDELLELALDEFWSELDLPESDAAGWQQIATAFAYSLRQTLHAHPWAAALIGTLPSVGPNAWRLTSRLRDTFAGAGFTGQDMYFASSTILGFVLGQVIPEIAFRKALDGKEYDQQSATATITRLAADYPDLIADHQAAVEMDPHAARAMAFDFGLSCILDGLAAKLDPERAGRTSLANPAEGVARQ</sequence>
<dbReference type="GO" id="GO:0046677">
    <property type="term" value="P:response to antibiotic"/>
    <property type="evidence" value="ECO:0007669"/>
    <property type="project" value="InterPro"/>
</dbReference>
<evidence type="ECO:0000256" key="3">
    <source>
        <dbReference type="ARBA" id="ARBA00023125"/>
    </source>
</evidence>
<dbReference type="InterPro" id="IPR004111">
    <property type="entry name" value="Repressor_TetR_C"/>
</dbReference>
<dbReference type="GO" id="GO:0003700">
    <property type="term" value="F:DNA-binding transcription factor activity"/>
    <property type="evidence" value="ECO:0007669"/>
    <property type="project" value="TreeGrafter"/>
</dbReference>
<reference evidence="7 8" key="1">
    <citation type="submission" date="2018-09" db="EMBL/GenBank/DDBJ databases">
        <title>YIM PH21274 draft genome.</title>
        <authorList>
            <person name="Miao C."/>
        </authorList>
    </citation>
    <scope>NUCLEOTIDE SEQUENCE [LARGE SCALE GENOMIC DNA]</scope>
    <source>
        <strain evidence="7 8">YIM PH 21724</strain>
    </source>
</reference>
<dbReference type="EMBL" id="QZFU01000019">
    <property type="protein sequence ID" value="RJO75367.1"/>
    <property type="molecule type" value="Genomic_DNA"/>
</dbReference>
<dbReference type="SUPFAM" id="SSF48498">
    <property type="entry name" value="Tetracyclin repressor-like, C-terminal domain"/>
    <property type="match status" value="1"/>
</dbReference>
<dbReference type="AlphaFoldDB" id="A0A3A4L0R4"/>
<keyword evidence="8" id="KW-1185">Reference proteome</keyword>
<dbReference type="InterPro" id="IPR050109">
    <property type="entry name" value="HTH-type_TetR-like_transc_reg"/>
</dbReference>
<accession>A0A3A4L0R4</accession>
<dbReference type="PANTHER" id="PTHR30055">
    <property type="entry name" value="HTH-TYPE TRANSCRIPTIONAL REGULATOR RUTR"/>
    <property type="match status" value="1"/>
</dbReference>
<dbReference type="OrthoDB" id="3818006at2"/>
<evidence type="ECO:0000313" key="8">
    <source>
        <dbReference type="Proteomes" id="UP000266677"/>
    </source>
</evidence>
<evidence type="ECO:0000256" key="2">
    <source>
        <dbReference type="ARBA" id="ARBA00023015"/>
    </source>
</evidence>
<gene>
    <name evidence="7" type="ORF">D5S18_17790</name>
</gene>
<dbReference type="GO" id="GO:0045892">
    <property type="term" value="P:negative regulation of DNA-templated transcription"/>
    <property type="evidence" value="ECO:0007669"/>
    <property type="project" value="InterPro"/>
</dbReference>
<dbReference type="GO" id="GO:0000976">
    <property type="term" value="F:transcription cis-regulatory region binding"/>
    <property type="evidence" value="ECO:0007669"/>
    <property type="project" value="TreeGrafter"/>
</dbReference>
<evidence type="ECO:0000259" key="6">
    <source>
        <dbReference type="PROSITE" id="PS50977"/>
    </source>
</evidence>
<keyword evidence="1" id="KW-0678">Repressor</keyword>
<evidence type="ECO:0000256" key="5">
    <source>
        <dbReference type="PROSITE-ProRule" id="PRU00335"/>
    </source>
</evidence>
<dbReference type="PROSITE" id="PS01081">
    <property type="entry name" value="HTH_TETR_1"/>
    <property type="match status" value="1"/>
</dbReference>
<keyword evidence="2" id="KW-0805">Transcription regulation</keyword>
<proteinExistence type="predicted"/>
<dbReference type="InterPro" id="IPR036271">
    <property type="entry name" value="Tet_transcr_reg_TetR-rel_C_sf"/>
</dbReference>
<organism evidence="7 8">
    <name type="scientific">Nocardia panacis</name>
    <dbReference type="NCBI Taxonomy" id="2340916"/>
    <lineage>
        <taxon>Bacteria</taxon>
        <taxon>Bacillati</taxon>
        <taxon>Actinomycetota</taxon>
        <taxon>Actinomycetes</taxon>
        <taxon>Mycobacteriales</taxon>
        <taxon>Nocardiaceae</taxon>
        <taxon>Nocardia</taxon>
    </lineage>
</organism>
<dbReference type="PROSITE" id="PS50977">
    <property type="entry name" value="HTH_TETR_2"/>
    <property type="match status" value="1"/>
</dbReference>
<keyword evidence="3 5" id="KW-0238">DNA-binding</keyword>
<dbReference type="InterPro" id="IPR009057">
    <property type="entry name" value="Homeodomain-like_sf"/>
</dbReference>
<dbReference type="Pfam" id="PF00440">
    <property type="entry name" value="TetR_N"/>
    <property type="match status" value="1"/>
</dbReference>
<dbReference type="InterPro" id="IPR001647">
    <property type="entry name" value="HTH_TetR"/>
</dbReference>
<dbReference type="Pfam" id="PF02909">
    <property type="entry name" value="TetR_C_1"/>
    <property type="match status" value="1"/>
</dbReference>
<evidence type="ECO:0000256" key="4">
    <source>
        <dbReference type="ARBA" id="ARBA00023163"/>
    </source>
</evidence>
<dbReference type="Proteomes" id="UP000266677">
    <property type="component" value="Unassembled WGS sequence"/>
</dbReference>